<reference evidence="1" key="1">
    <citation type="submission" date="2020-05" db="EMBL/GenBank/DDBJ databases">
        <authorList>
            <person name="Chiriac C."/>
            <person name="Salcher M."/>
            <person name="Ghai R."/>
            <person name="Kavagutti S V."/>
        </authorList>
    </citation>
    <scope>NUCLEOTIDE SEQUENCE</scope>
</reference>
<dbReference type="Gene3D" id="3.30.530.20">
    <property type="match status" value="1"/>
</dbReference>
<gene>
    <name evidence="1" type="ORF">UFOPK3662_03866</name>
</gene>
<protein>
    <submittedName>
        <fullName evidence="1">Unannotated protein</fullName>
    </submittedName>
</protein>
<name>A0A6J7LLG6_9ZZZZ</name>
<proteinExistence type="predicted"/>
<organism evidence="1">
    <name type="scientific">freshwater metagenome</name>
    <dbReference type="NCBI Taxonomy" id="449393"/>
    <lineage>
        <taxon>unclassified sequences</taxon>
        <taxon>metagenomes</taxon>
        <taxon>ecological metagenomes</taxon>
    </lineage>
</organism>
<evidence type="ECO:0000313" key="1">
    <source>
        <dbReference type="EMBL" id="CAB4966514.1"/>
    </source>
</evidence>
<accession>A0A6J7LLG6</accession>
<dbReference type="Pfam" id="PF10604">
    <property type="entry name" value="Polyketide_cyc2"/>
    <property type="match status" value="1"/>
</dbReference>
<dbReference type="InterPro" id="IPR023393">
    <property type="entry name" value="START-like_dom_sf"/>
</dbReference>
<dbReference type="EMBL" id="CAFBMW010000063">
    <property type="protein sequence ID" value="CAB4966514.1"/>
    <property type="molecule type" value="Genomic_DNA"/>
</dbReference>
<dbReference type="CDD" id="cd07818">
    <property type="entry name" value="SRPBCC_1"/>
    <property type="match status" value="1"/>
</dbReference>
<dbReference type="SUPFAM" id="SSF55961">
    <property type="entry name" value="Bet v1-like"/>
    <property type="match status" value="1"/>
</dbReference>
<dbReference type="AlphaFoldDB" id="A0A6J7LLG6"/>
<dbReference type="InterPro" id="IPR019587">
    <property type="entry name" value="Polyketide_cyclase/dehydratase"/>
</dbReference>
<sequence>MGDFSLSRSTRVRADAATVHALIDDFREWTKWSPWENVDPDLHRDYTGPQRGVGSTYKWSGNRKAGEGMMRITGSTPTSVVVDLEFLKPFKATNLTTFRLAPAGEATDVTWTMTGTRNPVMGLMGRLFLDKAIGRDFERGLASLKAEAERA</sequence>